<sequence>MAFQPFILAATRACLICRDSSNSDPALKCSGQAHMHLTSPFQSLAAAPHPALDFWEFKEASIFMLTIPGVVVSRSDPAPRWCHDMGRQQAANKPLLKTLFQTPFENLETVLQKDIQKIWNSVPKPQAHKETFK</sequence>
<keyword evidence="2" id="KW-1185">Reference proteome</keyword>
<reference evidence="1 2" key="1">
    <citation type="submission" date="2024-11" db="EMBL/GenBank/DDBJ databases">
        <title>A near-complete genome assembly of Cinchona calisaya.</title>
        <authorList>
            <person name="Lian D.C."/>
            <person name="Zhao X.W."/>
            <person name="Wei L."/>
        </authorList>
    </citation>
    <scope>NUCLEOTIDE SEQUENCE [LARGE SCALE GENOMIC DNA]</scope>
    <source>
        <tissue evidence="1">Nenye</tissue>
    </source>
</reference>
<protein>
    <submittedName>
        <fullName evidence="1">Uncharacterized protein</fullName>
    </submittedName>
</protein>
<name>A0ABD2Z1G1_9GENT</name>
<dbReference type="EMBL" id="JBJUIK010000011">
    <property type="protein sequence ID" value="KAL3512140.1"/>
    <property type="molecule type" value="Genomic_DNA"/>
</dbReference>
<evidence type="ECO:0000313" key="2">
    <source>
        <dbReference type="Proteomes" id="UP001630127"/>
    </source>
</evidence>
<dbReference type="AlphaFoldDB" id="A0ABD2Z1G1"/>
<organism evidence="1 2">
    <name type="scientific">Cinchona calisaya</name>
    <dbReference type="NCBI Taxonomy" id="153742"/>
    <lineage>
        <taxon>Eukaryota</taxon>
        <taxon>Viridiplantae</taxon>
        <taxon>Streptophyta</taxon>
        <taxon>Embryophyta</taxon>
        <taxon>Tracheophyta</taxon>
        <taxon>Spermatophyta</taxon>
        <taxon>Magnoliopsida</taxon>
        <taxon>eudicotyledons</taxon>
        <taxon>Gunneridae</taxon>
        <taxon>Pentapetalae</taxon>
        <taxon>asterids</taxon>
        <taxon>lamiids</taxon>
        <taxon>Gentianales</taxon>
        <taxon>Rubiaceae</taxon>
        <taxon>Cinchonoideae</taxon>
        <taxon>Cinchoneae</taxon>
        <taxon>Cinchona</taxon>
    </lineage>
</organism>
<proteinExistence type="predicted"/>
<comment type="caution">
    <text evidence="1">The sequence shown here is derived from an EMBL/GenBank/DDBJ whole genome shotgun (WGS) entry which is preliminary data.</text>
</comment>
<dbReference type="PANTHER" id="PTHR45923:SF2">
    <property type="entry name" value="PROTEIN SEY1"/>
    <property type="match status" value="1"/>
</dbReference>
<dbReference type="PANTHER" id="PTHR45923">
    <property type="entry name" value="PROTEIN SEY1"/>
    <property type="match status" value="1"/>
</dbReference>
<dbReference type="InterPro" id="IPR008803">
    <property type="entry name" value="RHD3/Sey1"/>
</dbReference>
<dbReference type="Proteomes" id="UP001630127">
    <property type="component" value="Unassembled WGS sequence"/>
</dbReference>
<evidence type="ECO:0000313" key="1">
    <source>
        <dbReference type="EMBL" id="KAL3512140.1"/>
    </source>
</evidence>
<accession>A0ABD2Z1G1</accession>
<gene>
    <name evidence="1" type="ORF">ACH5RR_024857</name>
</gene>